<organism evidence="1 2">
    <name type="scientific">Solilutibacter silvestris</name>
    <dbReference type="NCBI Taxonomy" id="1645665"/>
    <lineage>
        <taxon>Bacteria</taxon>
        <taxon>Pseudomonadati</taxon>
        <taxon>Pseudomonadota</taxon>
        <taxon>Gammaproteobacteria</taxon>
        <taxon>Lysobacterales</taxon>
        <taxon>Lysobacteraceae</taxon>
        <taxon>Solilutibacter</taxon>
    </lineage>
</organism>
<name>A0A2K1PXZ3_9GAMM</name>
<dbReference type="EMBL" id="NPZB01000002">
    <property type="protein sequence ID" value="PNS07651.1"/>
    <property type="molecule type" value="Genomic_DNA"/>
</dbReference>
<dbReference type="RefSeq" id="WP_103075332.1">
    <property type="nucleotide sequence ID" value="NZ_NPZB01000002.1"/>
</dbReference>
<accession>A0A2K1PXZ3</accession>
<proteinExistence type="predicted"/>
<keyword evidence="2" id="KW-1185">Reference proteome</keyword>
<dbReference type="AlphaFoldDB" id="A0A2K1PXZ3"/>
<comment type="caution">
    <text evidence="1">The sequence shown here is derived from an EMBL/GenBank/DDBJ whole genome shotgun (WGS) entry which is preliminary data.</text>
</comment>
<sequence length="61" mass="7084">MGRLLHSPERDRAWGRYYKQHGMNCITSDYFTSHSNAVRVALYQLRRADMTSNSRYAVASS</sequence>
<protein>
    <submittedName>
        <fullName evidence="1">Uncharacterized protein</fullName>
    </submittedName>
</protein>
<evidence type="ECO:0000313" key="1">
    <source>
        <dbReference type="EMBL" id="PNS07651.1"/>
    </source>
</evidence>
<evidence type="ECO:0000313" key="2">
    <source>
        <dbReference type="Proteomes" id="UP000236220"/>
    </source>
</evidence>
<reference evidence="1 2" key="1">
    <citation type="submission" date="2017-08" db="EMBL/GenBank/DDBJ databases">
        <title>Lysobacter sylvestris genome.</title>
        <authorList>
            <person name="Zhang D.-C."/>
            <person name="Albuquerque L."/>
            <person name="Franca L."/>
            <person name="Froufe H.J.C."/>
            <person name="Barroso C."/>
            <person name="Egas C."/>
            <person name="Da Costa M."/>
            <person name="Margesin R."/>
        </authorList>
    </citation>
    <scope>NUCLEOTIDE SEQUENCE [LARGE SCALE GENOMIC DNA]</scope>
    <source>
        <strain evidence="1 2">AM20-91</strain>
    </source>
</reference>
<gene>
    <name evidence="1" type="ORF">Lysil_1827</name>
</gene>
<dbReference type="Proteomes" id="UP000236220">
    <property type="component" value="Unassembled WGS sequence"/>
</dbReference>